<name>A0A382GS42_9ZZZZ</name>
<proteinExistence type="predicted"/>
<organism evidence="1">
    <name type="scientific">marine metagenome</name>
    <dbReference type="NCBI Taxonomy" id="408172"/>
    <lineage>
        <taxon>unclassified sequences</taxon>
        <taxon>metagenomes</taxon>
        <taxon>ecological metagenomes</taxon>
    </lineage>
</organism>
<protein>
    <recommendedName>
        <fullName evidence="2">DUF1501 domain-containing protein</fullName>
    </recommendedName>
</protein>
<gene>
    <name evidence="1" type="ORF">METZ01_LOCUS230546</name>
</gene>
<evidence type="ECO:0000313" key="1">
    <source>
        <dbReference type="EMBL" id="SVB77692.1"/>
    </source>
</evidence>
<evidence type="ECO:0008006" key="2">
    <source>
        <dbReference type="Google" id="ProtNLM"/>
    </source>
</evidence>
<sequence>MVSTQKDPVLAILSLSGGNDGLNTIIPRTNGLYRDFRPSLSIADDQIIPINDDLGLHPAMGPLKKFWDEGKLAIFLGMGYPNSSYSHFRSMDIWHTCEPDTQGNEGWLGRVIKDLDPTSENVLTGVNFGRGLPRALAKDGVPVASVGDLETYGLLTGIDGESQRSEALDVFGRMYSPAIGRGAVMDYIRNTGTDALKGADILAT</sequence>
<dbReference type="EMBL" id="UINC01056996">
    <property type="protein sequence ID" value="SVB77692.1"/>
    <property type="molecule type" value="Genomic_DNA"/>
</dbReference>
<accession>A0A382GS42</accession>
<feature type="non-terminal residue" evidence="1">
    <location>
        <position position="204"/>
    </location>
</feature>
<dbReference type="AlphaFoldDB" id="A0A382GS42"/>
<reference evidence="1" key="1">
    <citation type="submission" date="2018-05" db="EMBL/GenBank/DDBJ databases">
        <authorList>
            <person name="Lanie J.A."/>
            <person name="Ng W.-L."/>
            <person name="Kazmierczak K.M."/>
            <person name="Andrzejewski T.M."/>
            <person name="Davidsen T.M."/>
            <person name="Wayne K.J."/>
            <person name="Tettelin H."/>
            <person name="Glass J.I."/>
            <person name="Rusch D."/>
            <person name="Podicherti R."/>
            <person name="Tsui H.-C.T."/>
            <person name="Winkler M.E."/>
        </authorList>
    </citation>
    <scope>NUCLEOTIDE SEQUENCE</scope>
</reference>